<protein>
    <submittedName>
        <fullName evidence="3">Uncharacterized protein</fullName>
    </submittedName>
</protein>
<proteinExistence type="predicted"/>
<comment type="caution">
    <text evidence="3">The sequence shown here is derived from an EMBL/GenBank/DDBJ whole genome shotgun (WGS) entry which is preliminary data.</text>
</comment>
<name>A0ABR2YFQ6_9CHLO</name>
<evidence type="ECO:0000313" key="3">
    <source>
        <dbReference type="EMBL" id="KAK9904689.1"/>
    </source>
</evidence>
<feature type="chain" id="PRO_5046343520" evidence="2">
    <location>
        <begin position="22"/>
        <end position="201"/>
    </location>
</feature>
<organism evidence="3 4">
    <name type="scientific">Coccomyxa subellipsoidea</name>
    <dbReference type="NCBI Taxonomy" id="248742"/>
    <lineage>
        <taxon>Eukaryota</taxon>
        <taxon>Viridiplantae</taxon>
        <taxon>Chlorophyta</taxon>
        <taxon>core chlorophytes</taxon>
        <taxon>Trebouxiophyceae</taxon>
        <taxon>Trebouxiophyceae incertae sedis</taxon>
        <taxon>Coccomyxaceae</taxon>
        <taxon>Coccomyxa</taxon>
    </lineage>
</organism>
<evidence type="ECO:0000313" key="4">
    <source>
        <dbReference type="Proteomes" id="UP001491310"/>
    </source>
</evidence>
<gene>
    <name evidence="3" type="ORF">WJX75_000599</name>
</gene>
<sequence>MARLNMMYLAVVLTLIAGCAAAAPKAEAGNRKLLQNVVGQIVCDALGNCDDGRGHRYYDQNHDDRRRGGNDNRGDDRRDNNGRKLQQGIVGQIVCDALGNCDDGRGHRYYDQNHDDRRRGGDYNRGNDNRGDWNDGRRDNGRKLQQGIVGQIVCDALGNCDDGRGRRYYDENRDDRRRRDGDRRDWDNNRGYDGRRDNWGK</sequence>
<feature type="region of interest" description="Disordered" evidence="1">
    <location>
        <begin position="108"/>
        <end position="140"/>
    </location>
</feature>
<feature type="signal peptide" evidence="2">
    <location>
        <begin position="1"/>
        <end position="21"/>
    </location>
</feature>
<dbReference type="Proteomes" id="UP001491310">
    <property type="component" value="Unassembled WGS sequence"/>
</dbReference>
<feature type="region of interest" description="Disordered" evidence="1">
    <location>
        <begin position="173"/>
        <end position="201"/>
    </location>
</feature>
<reference evidence="3 4" key="1">
    <citation type="journal article" date="2024" name="Nat. Commun.">
        <title>Phylogenomics reveals the evolutionary origins of lichenization in chlorophyte algae.</title>
        <authorList>
            <person name="Puginier C."/>
            <person name="Libourel C."/>
            <person name="Otte J."/>
            <person name="Skaloud P."/>
            <person name="Haon M."/>
            <person name="Grisel S."/>
            <person name="Petersen M."/>
            <person name="Berrin J.G."/>
            <person name="Delaux P.M."/>
            <person name="Dal Grande F."/>
            <person name="Keller J."/>
        </authorList>
    </citation>
    <scope>NUCLEOTIDE SEQUENCE [LARGE SCALE GENOMIC DNA]</scope>
    <source>
        <strain evidence="3 4">SAG 216-7</strain>
    </source>
</reference>
<feature type="region of interest" description="Disordered" evidence="1">
    <location>
        <begin position="54"/>
        <end position="83"/>
    </location>
</feature>
<keyword evidence="2" id="KW-0732">Signal</keyword>
<evidence type="ECO:0000256" key="2">
    <source>
        <dbReference type="SAM" id="SignalP"/>
    </source>
</evidence>
<feature type="compositionally biased region" description="Basic and acidic residues" evidence="1">
    <location>
        <begin position="54"/>
        <end position="82"/>
    </location>
</feature>
<evidence type="ECO:0000256" key="1">
    <source>
        <dbReference type="SAM" id="MobiDB-lite"/>
    </source>
</evidence>
<accession>A0ABR2YFQ6</accession>
<dbReference type="EMBL" id="JALJOT010000012">
    <property type="protein sequence ID" value="KAK9904689.1"/>
    <property type="molecule type" value="Genomic_DNA"/>
</dbReference>
<dbReference type="PROSITE" id="PS51257">
    <property type="entry name" value="PROKAR_LIPOPROTEIN"/>
    <property type="match status" value="1"/>
</dbReference>
<keyword evidence="4" id="KW-1185">Reference proteome</keyword>